<accession>A0A7I7XNK3</accession>
<reference evidence="1 2" key="1">
    <citation type="journal article" date="2019" name="Emerg. Microbes Infect.">
        <title>Comprehensive subspecies identification of 175 nontuberculous mycobacteria species based on 7547 genomic profiles.</title>
        <authorList>
            <person name="Matsumoto Y."/>
            <person name="Kinjo T."/>
            <person name="Motooka D."/>
            <person name="Nabeya D."/>
            <person name="Jung N."/>
            <person name="Uechi K."/>
            <person name="Horii T."/>
            <person name="Iida T."/>
            <person name="Fujita J."/>
            <person name="Nakamura S."/>
        </authorList>
    </citation>
    <scope>NUCLEOTIDE SEQUENCE [LARGE SCALE GENOMIC DNA]</scope>
    <source>
        <strain evidence="1 2">JCM 13574</strain>
    </source>
</reference>
<name>A0A7I7XNK3_9MYCO</name>
<evidence type="ECO:0000313" key="2">
    <source>
        <dbReference type="Proteomes" id="UP000466517"/>
    </source>
</evidence>
<proteinExistence type="predicted"/>
<dbReference type="Gene3D" id="3.40.50.2000">
    <property type="entry name" value="Glycogen Phosphorylase B"/>
    <property type="match status" value="1"/>
</dbReference>
<protein>
    <recommendedName>
        <fullName evidence="3">Glycosyl transferase</fullName>
    </recommendedName>
</protein>
<dbReference type="Pfam" id="PF13692">
    <property type="entry name" value="Glyco_trans_1_4"/>
    <property type="match status" value="1"/>
</dbReference>
<gene>
    <name evidence="1" type="ORF">MMAD_51230</name>
</gene>
<dbReference type="AlphaFoldDB" id="A0A7I7XNK3"/>
<keyword evidence="2" id="KW-1185">Reference proteome</keyword>
<dbReference type="Proteomes" id="UP000466517">
    <property type="component" value="Chromosome"/>
</dbReference>
<dbReference type="EMBL" id="AP022610">
    <property type="protein sequence ID" value="BBZ30828.1"/>
    <property type="molecule type" value="Genomic_DNA"/>
</dbReference>
<evidence type="ECO:0008006" key="3">
    <source>
        <dbReference type="Google" id="ProtNLM"/>
    </source>
</evidence>
<organism evidence="1 2">
    <name type="scientific">Mycolicibacterium madagascariense</name>
    <dbReference type="NCBI Taxonomy" id="212765"/>
    <lineage>
        <taxon>Bacteria</taxon>
        <taxon>Bacillati</taxon>
        <taxon>Actinomycetota</taxon>
        <taxon>Actinomycetes</taxon>
        <taxon>Mycobacteriales</taxon>
        <taxon>Mycobacteriaceae</taxon>
        <taxon>Mycolicibacterium</taxon>
    </lineage>
</organism>
<dbReference type="RefSeq" id="WP_163742557.1">
    <property type="nucleotide sequence ID" value="NZ_AP022610.1"/>
</dbReference>
<sequence>MPVDLRQYRLVYVAPELGRTAVGDYGTAFADAVRPHFGEVVEVRTLGPGEEGVADVRRHRDTVRALVAGGPPGRVLVHSEIAAGGVGPFWATAGLADVPVTSTIHDPPQGVWMPARTRFIARSRLRTHAIHYPLRPVSRKLEGSVYGDRTLFALTHTGRRAITRTYPRADVHTAPYLIAERPEIKPVTQRPKAVGFFGLVYRGKGFEHIAAIRKQLPDDILIRVAGRGTQSLPRIDGVEILGPVDGPAEDAFFESVRAIVVPYCKRHFYAETYPASAVVAHSTAYRTPVVCTDYGALADLSESSGVLVVRGGHDHADPLPSLFASSIESLVNDHSHLAALGAASDQTRRRNGAAGTAAAFAAVWREMLGRGQEPLVEHAPQPEHRVRVLAGLRHT</sequence>
<evidence type="ECO:0000313" key="1">
    <source>
        <dbReference type="EMBL" id="BBZ30828.1"/>
    </source>
</evidence>
<dbReference type="SUPFAM" id="SSF53756">
    <property type="entry name" value="UDP-Glycosyltransferase/glycogen phosphorylase"/>
    <property type="match status" value="1"/>
</dbReference>
<dbReference type="KEGG" id="mmag:MMAD_51230"/>